<keyword evidence="1" id="KW-0472">Membrane</keyword>
<feature type="transmembrane region" description="Helical" evidence="1">
    <location>
        <begin position="194"/>
        <end position="215"/>
    </location>
</feature>
<feature type="transmembrane region" description="Helical" evidence="1">
    <location>
        <begin position="51"/>
        <end position="69"/>
    </location>
</feature>
<feature type="transmembrane region" description="Helical" evidence="1">
    <location>
        <begin position="125"/>
        <end position="146"/>
    </location>
</feature>
<feature type="transmembrane region" description="Helical" evidence="1">
    <location>
        <begin position="90"/>
        <end position="113"/>
    </location>
</feature>
<name>A0ABN2NVZ0_9ACTN</name>
<comment type="caution">
    <text evidence="2">The sequence shown here is derived from an EMBL/GenBank/DDBJ whole genome shotgun (WGS) entry which is preliminary data.</text>
</comment>
<reference evidence="2 3" key="1">
    <citation type="journal article" date="2019" name="Int. J. Syst. Evol. Microbiol.">
        <title>The Global Catalogue of Microorganisms (GCM) 10K type strain sequencing project: providing services to taxonomists for standard genome sequencing and annotation.</title>
        <authorList>
            <consortium name="The Broad Institute Genomics Platform"/>
            <consortium name="The Broad Institute Genome Sequencing Center for Infectious Disease"/>
            <person name="Wu L."/>
            <person name="Ma J."/>
        </authorList>
    </citation>
    <scope>NUCLEOTIDE SEQUENCE [LARGE SCALE GENOMIC DNA]</scope>
    <source>
        <strain evidence="2 3">JCM 13581</strain>
    </source>
</reference>
<evidence type="ECO:0008006" key="4">
    <source>
        <dbReference type="Google" id="ProtNLM"/>
    </source>
</evidence>
<gene>
    <name evidence="2" type="ORF">GCM10009716_06440</name>
</gene>
<keyword evidence="3" id="KW-1185">Reference proteome</keyword>
<keyword evidence="1" id="KW-0812">Transmembrane</keyword>
<evidence type="ECO:0000313" key="3">
    <source>
        <dbReference type="Proteomes" id="UP001501303"/>
    </source>
</evidence>
<keyword evidence="1" id="KW-1133">Transmembrane helix</keyword>
<organism evidence="2 3">
    <name type="scientific">Streptomyces sodiiphilus</name>
    <dbReference type="NCBI Taxonomy" id="226217"/>
    <lineage>
        <taxon>Bacteria</taxon>
        <taxon>Bacillati</taxon>
        <taxon>Actinomycetota</taxon>
        <taxon>Actinomycetes</taxon>
        <taxon>Kitasatosporales</taxon>
        <taxon>Streptomycetaceae</taxon>
        <taxon>Streptomyces</taxon>
    </lineage>
</organism>
<sequence length="427" mass="44874">MSWVYRTEVRRSPLRWVLPVLIAVDLLGVFGRSTSWIGVWPGAGAAAQIPAFYLGPAMAGAAAWAAARRRRANAGGWMDAAARPVPGMELAHFAATLTYGVAAYVTGVVAAAAVTVPQGGPHFWWPGYVLLGLAVITMCTALGHLLGRASTSLVALPVFCALAVFVVLGLFGPVPQGTEWGWGLSVLSGYPDVVVGAGPLAARVGVAVALVAVAVTAGRRLRSSAGVPGWPSVPVAGLGAVTVLAVCVVLTGVASPLLERREPPGEPLCTEGEPRVCLWPEHQRYLAQAEEISRRIAALPQDLLTSPPVFHETGLRGEEEMGEGFYLMEGEMWTVATSLAIRIEEASSPPYCDATTPEADEARFQASMELIAWLTARIAGRGKPSTLHGGPPGVDEEAVHAMTGEPESAQRAWVQERLATVRGTPCV</sequence>
<evidence type="ECO:0000256" key="1">
    <source>
        <dbReference type="SAM" id="Phobius"/>
    </source>
</evidence>
<feature type="transmembrane region" description="Helical" evidence="1">
    <location>
        <begin position="153"/>
        <end position="174"/>
    </location>
</feature>
<dbReference type="RefSeq" id="WP_344258665.1">
    <property type="nucleotide sequence ID" value="NZ_BAAAMJ010000007.1"/>
</dbReference>
<protein>
    <recommendedName>
        <fullName evidence="4">ABC transporter permease</fullName>
    </recommendedName>
</protein>
<evidence type="ECO:0000313" key="2">
    <source>
        <dbReference type="EMBL" id="GAA1899308.1"/>
    </source>
</evidence>
<feature type="transmembrane region" description="Helical" evidence="1">
    <location>
        <begin position="235"/>
        <end position="258"/>
    </location>
</feature>
<accession>A0ABN2NVZ0</accession>
<proteinExistence type="predicted"/>
<feature type="transmembrane region" description="Helical" evidence="1">
    <location>
        <begin position="12"/>
        <end position="31"/>
    </location>
</feature>
<dbReference type="EMBL" id="BAAAMJ010000007">
    <property type="protein sequence ID" value="GAA1899308.1"/>
    <property type="molecule type" value="Genomic_DNA"/>
</dbReference>
<dbReference type="Proteomes" id="UP001501303">
    <property type="component" value="Unassembled WGS sequence"/>
</dbReference>